<dbReference type="UniPathway" id="UPA00988"/>
<name>A0A3P7NJ90_DIBLA</name>
<dbReference type="EMBL" id="UYRU01047122">
    <property type="protein sequence ID" value="VDN09469.1"/>
    <property type="molecule type" value="Genomic_DNA"/>
</dbReference>
<evidence type="ECO:0000256" key="1">
    <source>
        <dbReference type="SAM" id="MobiDB-lite"/>
    </source>
</evidence>
<feature type="compositionally biased region" description="Polar residues" evidence="1">
    <location>
        <begin position="25"/>
        <end position="35"/>
    </location>
</feature>
<dbReference type="InterPro" id="IPR006849">
    <property type="entry name" value="Elp1"/>
</dbReference>
<keyword evidence="4" id="KW-1185">Reference proteome</keyword>
<dbReference type="GO" id="GO:0033588">
    <property type="term" value="C:elongator holoenzyme complex"/>
    <property type="evidence" value="ECO:0007669"/>
    <property type="project" value="InterPro"/>
</dbReference>
<gene>
    <name evidence="3" type="ORF">DILT_LOCUS5300</name>
</gene>
<dbReference type="GO" id="GO:0005829">
    <property type="term" value="C:cytosol"/>
    <property type="evidence" value="ECO:0007669"/>
    <property type="project" value="TreeGrafter"/>
</dbReference>
<protein>
    <recommendedName>
        <fullName evidence="2">ELP1 alpha-solenoid domain-containing protein</fullName>
    </recommendedName>
</protein>
<dbReference type="PANTHER" id="PTHR12747:SF0">
    <property type="entry name" value="ELONGATOR COMPLEX PROTEIN 1"/>
    <property type="match status" value="1"/>
</dbReference>
<feature type="region of interest" description="Disordered" evidence="1">
    <location>
        <begin position="15"/>
        <end position="35"/>
    </location>
</feature>
<dbReference type="Pfam" id="PF23925">
    <property type="entry name" value="A-sol_ELP1"/>
    <property type="match status" value="1"/>
</dbReference>
<dbReference type="GO" id="GO:0002926">
    <property type="term" value="P:tRNA wobble base 5-methoxycarbonylmethyl-2-thiouridinylation"/>
    <property type="evidence" value="ECO:0007669"/>
    <property type="project" value="TreeGrafter"/>
</dbReference>
<evidence type="ECO:0000313" key="3">
    <source>
        <dbReference type="EMBL" id="VDN09469.1"/>
    </source>
</evidence>
<dbReference type="GO" id="GO:0000049">
    <property type="term" value="F:tRNA binding"/>
    <property type="evidence" value="ECO:0007669"/>
    <property type="project" value="TreeGrafter"/>
</dbReference>
<dbReference type="AlphaFoldDB" id="A0A3P7NJ90"/>
<organism evidence="3 4">
    <name type="scientific">Dibothriocephalus latus</name>
    <name type="common">Fish tapeworm</name>
    <name type="synonym">Diphyllobothrium latum</name>
    <dbReference type="NCBI Taxonomy" id="60516"/>
    <lineage>
        <taxon>Eukaryota</taxon>
        <taxon>Metazoa</taxon>
        <taxon>Spiralia</taxon>
        <taxon>Lophotrochozoa</taxon>
        <taxon>Platyhelminthes</taxon>
        <taxon>Cestoda</taxon>
        <taxon>Eucestoda</taxon>
        <taxon>Diphyllobothriidea</taxon>
        <taxon>Diphyllobothriidae</taxon>
        <taxon>Dibothriocephalus</taxon>
    </lineage>
</organism>
<sequence length="329" mass="36631">MLSVHSVISSIENRLKGTEVDPGHTQVSTPSISNAPRQLESGARLITAETCGTKVVLQMPRGNIEVIHPPALVFEYLRPLFDREEDTAQNVLSTSASTLSPDALLASNVAKLRDSLPKRSLVEPKFATKVNLVCDALLAAMRTADSKRYLLPILTCYVKKQPSEVEKGLLLLKGLRGNGDIQAWDKGLRHLQYYLTPINLFHIALGTYDLDLAEAMAARTQLDPKEYKPCLQELRGLMQDGEDPTLAEAYQHARIDLLLEPFLSANACRLWMLTVDRARFAASQSSSKPSNASDNEEDLADDEIRRQAAKLACRFRPRLPANWLFMHRA</sequence>
<dbReference type="InterPro" id="IPR056167">
    <property type="entry name" value="A-sol_ELP1"/>
</dbReference>
<reference evidence="3 4" key="1">
    <citation type="submission" date="2018-11" db="EMBL/GenBank/DDBJ databases">
        <authorList>
            <consortium name="Pathogen Informatics"/>
        </authorList>
    </citation>
    <scope>NUCLEOTIDE SEQUENCE [LARGE SCALE GENOMIC DNA]</scope>
</reference>
<accession>A0A3P7NJ90</accession>
<dbReference type="Proteomes" id="UP000281553">
    <property type="component" value="Unassembled WGS sequence"/>
</dbReference>
<evidence type="ECO:0000259" key="2">
    <source>
        <dbReference type="Pfam" id="PF23925"/>
    </source>
</evidence>
<dbReference type="PANTHER" id="PTHR12747">
    <property type="entry name" value="ELONGATOR COMPLEX PROTEIN 1"/>
    <property type="match status" value="1"/>
</dbReference>
<proteinExistence type="predicted"/>
<evidence type="ECO:0000313" key="4">
    <source>
        <dbReference type="Proteomes" id="UP000281553"/>
    </source>
</evidence>
<dbReference type="OrthoDB" id="40048at2759"/>
<feature type="domain" description="ELP1 alpha-solenoid" evidence="2">
    <location>
        <begin position="124"/>
        <end position="234"/>
    </location>
</feature>